<dbReference type="Proteomes" id="UP001416393">
    <property type="component" value="Unassembled WGS sequence"/>
</dbReference>
<accession>A0ABV0A5M9</accession>
<evidence type="ECO:0000313" key="1">
    <source>
        <dbReference type="EMBL" id="MEN3322101.1"/>
    </source>
</evidence>
<reference evidence="1 2" key="1">
    <citation type="submission" date="2024-01" db="EMBL/GenBank/DDBJ databases">
        <title>Mariniflexile litorale sp. nov., isolated from the shallow sediments of the Sea of Japan.</title>
        <authorList>
            <person name="Romanenko L."/>
            <person name="Bystritskaya E."/>
            <person name="Isaeva M."/>
        </authorList>
    </citation>
    <scope>NUCLEOTIDE SEQUENCE [LARGE SCALE GENOMIC DNA]</scope>
    <source>
        <strain evidence="1 2">KCTC 32427</strain>
    </source>
</reference>
<dbReference type="EMBL" id="JAZHYP010000001">
    <property type="protein sequence ID" value="MEN3322101.1"/>
    <property type="molecule type" value="Genomic_DNA"/>
</dbReference>
<keyword evidence="2" id="KW-1185">Reference proteome</keyword>
<protein>
    <recommendedName>
        <fullName evidence="3">SpoIIAA-like protein</fullName>
    </recommendedName>
</protein>
<dbReference type="RefSeq" id="WP_346239642.1">
    <property type="nucleotide sequence ID" value="NZ_JAZHYP010000001.1"/>
</dbReference>
<name>A0ABV0A5M9_9FLAO</name>
<organism evidence="1 2">
    <name type="scientific">Mariniflexile soesokkakense</name>
    <dbReference type="NCBI Taxonomy" id="1343160"/>
    <lineage>
        <taxon>Bacteria</taxon>
        <taxon>Pseudomonadati</taxon>
        <taxon>Bacteroidota</taxon>
        <taxon>Flavobacteriia</taxon>
        <taxon>Flavobacteriales</taxon>
        <taxon>Flavobacteriaceae</taxon>
        <taxon>Mariniflexile</taxon>
    </lineage>
</organism>
<proteinExistence type="predicted"/>
<gene>
    <name evidence="1" type="ORF">VP395_00040</name>
</gene>
<comment type="caution">
    <text evidence="1">The sequence shown here is derived from an EMBL/GenBank/DDBJ whole genome shotgun (WGS) entry which is preliminary data.</text>
</comment>
<evidence type="ECO:0008006" key="3">
    <source>
        <dbReference type="Google" id="ProtNLM"/>
    </source>
</evidence>
<evidence type="ECO:0000313" key="2">
    <source>
        <dbReference type="Proteomes" id="UP001416393"/>
    </source>
</evidence>
<sequence>MKFEDSIFSKKYRYSKKSFDFGTYYFLDKIVIAEINYGVHFDEKKIAIVIESIFEHYETNCKLGYISNRLNSYSFEPDLWKKFFDEYNFIVASVSVCYTNMNLMNATIEKRFSKKNIKITNNLDDAFTWILSLKELN</sequence>